<dbReference type="EMBL" id="CAMGYJ010000007">
    <property type="protein sequence ID" value="CAI0449293.1"/>
    <property type="molecule type" value="Genomic_DNA"/>
</dbReference>
<comment type="caution">
    <text evidence="3">The sequence shown here is derived from an EMBL/GenBank/DDBJ whole genome shotgun (WGS) entry which is preliminary data.</text>
</comment>
<evidence type="ECO:0000313" key="4">
    <source>
        <dbReference type="Proteomes" id="UP001154282"/>
    </source>
</evidence>
<accession>A0AAV0MUN5</accession>
<feature type="compositionally biased region" description="Low complexity" evidence="1">
    <location>
        <begin position="47"/>
        <end position="58"/>
    </location>
</feature>
<keyword evidence="4" id="KW-1185">Reference proteome</keyword>
<feature type="region of interest" description="Disordered" evidence="1">
    <location>
        <begin position="1"/>
        <end position="67"/>
    </location>
</feature>
<evidence type="ECO:0000313" key="3">
    <source>
        <dbReference type="EMBL" id="CAI0449293.1"/>
    </source>
</evidence>
<gene>
    <name evidence="2" type="ORF">LITE_LOCUS30111</name>
    <name evidence="3" type="ORF">LITE_LOCUS30113</name>
</gene>
<reference evidence="3" key="1">
    <citation type="submission" date="2022-08" db="EMBL/GenBank/DDBJ databases">
        <authorList>
            <person name="Gutierrez-Valencia J."/>
        </authorList>
    </citation>
    <scope>NUCLEOTIDE SEQUENCE</scope>
</reference>
<organism evidence="3 4">
    <name type="scientific">Linum tenue</name>
    <dbReference type="NCBI Taxonomy" id="586396"/>
    <lineage>
        <taxon>Eukaryota</taxon>
        <taxon>Viridiplantae</taxon>
        <taxon>Streptophyta</taxon>
        <taxon>Embryophyta</taxon>
        <taxon>Tracheophyta</taxon>
        <taxon>Spermatophyta</taxon>
        <taxon>Magnoliopsida</taxon>
        <taxon>eudicotyledons</taxon>
        <taxon>Gunneridae</taxon>
        <taxon>Pentapetalae</taxon>
        <taxon>rosids</taxon>
        <taxon>fabids</taxon>
        <taxon>Malpighiales</taxon>
        <taxon>Linaceae</taxon>
        <taxon>Linum</taxon>
    </lineage>
</organism>
<evidence type="ECO:0000256" key="1">
    <source>
        <dbReference type="SAM" id="MobiDB-lite"/>
    </source>
</evidence>
<feature type="compositionally biased region" description="Pro residues" evidence="1">
    <location>
        <begin position="31"/>
        <end position="46"/>
    </location>
</feature>
<name>A0AAV0MUN5_9ROSI</name>
<dbReference type="AlphaFoldDB" id="A0AAV0MUN5"/>
<proteinExistence type="predicted"/>
<evidence type="ECO:0000313" key="2">
    <source>
        <dbReference type="EMBL" id="CAI0449289.1"/>
    </source>
</evidence>
<dbReference type="EMBL" id="CAMGYJ010000007">
    <property type="protein sequence ID" value="CAI0449289.1"/>
    <property type="molecule type" value="Genomic_DNA"/>
</dbReference>
<protein>
    <submittedName>
        <fullName evidence="3">Uncharacterized protein</fullName>
    </submittedName>
</protein>
<dbReference type="Proteomes" id="UP001154282">
    <property type="component" value="Unassembled WGS sequence"/>
</dbReference>
<sequence>MASHWPLQQQRYYLAPRQDSATPSATQSGPSRPPPTSTPAGPPPTPSTSETLSLSSSRRNCSTWYKC</sequence>
<feature type="compositionally biased region" description="Polar residues" evidence="1">
    <location>
        <begin position="1"/>
        <end position="11"/>
    </location>
</feature>